<dbReference type="InterPro" id="IPR043136">
    <property type="entry name" value="B30.2/SPRY_sf"/>
</dbReference>
<dbReference type="Gene3D" id="3.40.50.300">
    <property type="entry name" value="P-loop containing nucleotide triphosphate hydrolases"/>
    <property type="match status" value="1"/>
</dbReference>
<accession>A0A8J4GLN2</accession>
<dbReference type="Proteomes" id="UP000747110">
    <property type="component" value="Unassembled WGS sequence"/>
</dbReference>
<dbReference type="SUPFAM" id="SSF52540">
    <property type="entry name" value="P-loop containing nucleoside triphosphate hydrolases"/>
    <property type="match status" value="1"/>
</dbReference>
<reference evidence="3" key="1">
    <citation type="journal article" date="2021" name="Proc. Natl. Acad. Sci. U.S.A.">
        <title>Three genomes in the algal genus Volvox reveal the fate of a haploid sex-determining region after a transition to homothallism.</title>
        <authorList>
            <person name="Yamamoto K."/>
            <person name="Hamaji T."/>
            <person name="Kawai-Toyooka H."/>
            <person name="Matsuzaki R."/>
            <person name="Takahashi F."/>
            <person name="Nishimura Y."/>
            <person name="Kawachi M."/>
            <person name="Noguchi H."/>
            <person name="Minakuchi Y."/>
            <person name="Umen J.G."/>
            <person name="Toyoda A."/>
            <person name="Nozaki H."/>
        </authorList>
    </citation>
    <scope>NUCLEOTIDE SEQUENCE</scope>
    <source>
        <strain evidence="3">NIES-3785</strain>
        <strain evidence="2">NIES-3786</strain>
    </source>
</reference>
<protein>
    <submittedName>
        <fullName evidence="3">Uncharacterized protein</fullName>
    </submittedName>
</protein>
<feature type="compositionally biased region" description="Low complexity" evidence="1">
    <location>
        <begin position="179"/>
        <end position="199"/>
    </location>
</feature>
<dbReference type="GO" id="GO:0005634">
    <property type="term" value="C:nucleus"/>
    <property type="evidence" value="ECO:0007669"/>
    <property type="project" value="TreeGrafter"/>
</dbReference>
<sequence length="748" mass="80081">MDTEGGASPFLYSTCLNPLDCNLDTVLSCDRLSVHTLSERGCGYCWSGVRGNLGLFARGKYFFRVTVGPIRPVNVYNTTALTTASAIRVGVSRFQTPVEHLGEVPFSWAFCSNGSRVSLPAAPTAAAGADGSKDSATVGSIRYPAFEACCGPKLSIGDTVTIALDLTSPRPRGNRPAEAPTAGRAASGIAASGNAAGSSNPPPVPAPTAGAGAAGANGSGSSSGSGEEEGTVWIAVNGGPLVRLFSVPLPNHPTESYFPHILLRNISATADFAGLQAPEPQQQQPWEPRPQCHQPLPSDLLEQGFRPWQEATVQTADCVSTMSSGSLPSTSKCEVIVLTGLPGSGKTTWARRHCEQHQARRYCVLGTQLVLEQMRLSCPRTRRLEYVGEPEELYALLADTLAQIVKRAPKVPRNYILDRTHVTHDSRRAAVAPFRAAGFRCVSMVVVVSEADLNKYQKLALENEGKMVPDEAMARLRAEFTLPYPQEGFDDVQYPMLGLIGAVTTVNRQRKEAQAWLAWKFKMGSGGAGGSGQLQQQQEQEQQQEQQKQQPLQPPQPQQKQQQQQTAAKPQARPSKLPRPHKEPSPRHTLSQRKPSVPFQPQQQAPLQQPQQLPQRQQQNSLQQPLQQNQLQSQVGGLTQDSGPGGPSPTVIFTQPSSVSGPAMCNPHGSLQPAMPGSLSGQMPAMDMPHVPTGMHSWIGRHGGDMRPPAMGVGIGNGNGNAMAMPGANGMLYMVQPMPGVMPANMGI</sequence>
<dbReference type="EMBL" id="BNCQ01000032">
    <property type="protein sequence ID" value="GIM09808.1"/>
    <property type="molecule type" value="Genomic_DNA"/>
</dbReference>
<feature type="compositionally biased region" description="Low complexity" evidence="1">
    <location>
        <begin position="533"/>
        <end position="551"/>
    </location>
</feature>
<name>A0A8J4GLN2_9CHLO</name>
<organism evidence="3 4">
    <name type="scientific">Volvox reticuliferus</name>
    <dbReference type="NCBI Taxonomy" id="1737510"/>
    <lineage>
        <taxon>Eukaryota</taxon>
        <taxon>Viridiplantae</taxon>
        <taxon>Chlorophyta</taxon>
        <taxon>core chlorophytes</taxon>
        <taxon>Chlorophyceae</taxon>
        <taxon>CS clade</taxon>
        <taxon>Chlamydomonadales</taxon>
        <taxon>Volvocaceae</taxon>
        <taxon>Volvox</taxon>
    </lineage>
</organism>
<dbReference type="GO" id="GO:0003723">
    <property type="term" value="F:RNA binding"/>
    <property type="evidence" value="ECO:0007669"/>
    <property type="project" value="TreeGrafter"/>
</dbReference>
<dbReference type="AlphaFoldDB" id="A0A8J4GLN2"/>
<dbReference type="OrthoDB" id="445357at2759"/>
<proteinExistence type="predicted"/>
<feature type="compositionally biased region" description="Low complexity" evidence="1">
    <location>
        <begin position="600"/>
        <end position="634"/>
    </location>
</feature>
<dbReference type="PANTHER" id="PTHR12381">
    <property type="entry name" value="HETEROGENEOUS NUCLEAR RIBONUCLEOPROTEIN U FAMILY MEMBER"/>
    <property type="match status" value="1"/>
</dbReference>
<feature type="region of interest" description="Disordered" evidence="1">
    <location>
        <begin position="527"/>
        <end position="664"/>
    </location>
</feature>
<dbReference type="InterPro" id="IPR013320">
    <property type="entry name" value="ConA-like_dom_sf"/>
</dbReference>
<dbReference type="PANTHER" id="PTHR12381:SF56">
    <property type="entry name" value="B30.2_SPRY DOMAIN-CONTAINING PROTEIN-RELATED"/>
    <property type="match status" value="1"/>
</dbReference>
<evidence type="ECO:0000313" key="2">
    <source>
        <dbReference type="EMBL" id="GIL69524.1"/>
    </source>
</evidence>
<evidence type="ECO:0000313" key="4">
    <source>
        <dbReference type="Proteomes" id="UP000722791"/>
    </source>
</evidence>
<dbReference type="Pfam" id="PF13671">
    <property type="entry name" value="AAA_33"/>
    <property type="match status" value="1"/>
</dbReference>
<dbReference type="Proteomes" id="UP000722791">
    <property type="component" value="Unassembled WGS sequence"/>
</dbReference>
<dbReference type="GO" id="GO:0000380">
    <property type="term" value="P:alternative mRNA splicing, via spliceosome"/>
    <property type="evidence" value="ECO:0007669"/>
    <property type="project" value="TreeGrafter"/>
</dbReference>
<feature type="region of interest" description="Disordered" evidence="1">
    <location>
        <begin position="166"/>
        <end position="228"/>
    </location>
</feature>
<dbReference type="Gene3D" id="2.60.120.920">
    <property type="match status" value="1"/>
</dbReference>
<dbReference type="InterPro" id="IPR027417">
    <property type="entry name" value="P-loop_NTPase"/>
</dbReference>
<feature type="compositionally biased region" description="Gly residues" evidence="1">
    <location>
        <begin position="212"/>
        <end position="223"/>
    </location>
</feature>
<dbReference type="SUPFAM" id="SSF49899">
    <property type="entry name" value="Concanavalin A-like lectins/glucanases"/>
    <property type="match status" value="1"/>
</dbReference>
<comment type="caution">
    <text evidence="3">The sequence shown here is derived from an EMBL/GenBank/DDBJ whole genome shotgun (WGS) entry which is preliminary data.</text>
</comment>
<feature type="compositionally biased region" description="Polar residues" evidence="1">
    <location>
        <begin position="651"/>
        <end position="660"/>
    </location>
</feature>
<evidence type="ECO:0000313" key="3">
    <source>
        <dbReference type="EMBL" id="GIM09808.1"/>
    </source>
</evidence>
<gene>
    <name evidence="2" type="ORF">Vretifemale_454</name>
    <name evidence="3" type="ORF">Vretimale_13623</name>
</gene>
<evidence type="ECO:0000256" key="1">
    <source>
        <dbReference type="SAM" id="MobiDB-lite"/>
    </source>
</evidence>
<evidence type="ECO:0000313" key="5">
    <source>
        <dbReference type="Proteomes" id="UP000747110"/>
    </source>
</evidence>
<keyword evidence="5" id="KW-1185">Reference proteome</keyword>
<dbReference type="EMBL" id="BNCP01000001">
    <property type="protein sequence ID" value="GIL69524.1"/>
    <property type="molecule type" value="Genomic_DNA"/>
</dbReference>